<feature type="domain" description="NADP-dependent oxidoreductase" evidence="4">
    <location>
        <begin position="10"/>
        <end position="290"/>
    </location>
</feature>
<feature type="binding site" evidence="2">
    <location>
        <position position="106"/>
    </location>
    <ligand>
        <name>substrate</name>
    </ligand>
</feature>
<dbReference type="OrthoDB" id="416253at2759"/>
<dbReference type="AlphaFoldDB" id="A0A811L8Y4"/>
<dbReference type="PROSITE" id="PS00063">
    <property type="entry name" value="ALDOKETO_REDUCTASE_3"/>
    <property type="match status" value="1"/>
</dbReference>
<protein>
    <recommendedName>
        <fullName evidence="4">NADP-dependent oxidoreductase domain-containing protein</fullName>
    </recommendedName>
</protein>
<dbReference type="EMBL" id="CAJFDH010000005">
    <property type="protein sequence ID" value="CAD5223603.1"/>
    <property type="molecule type" value="Genomic_DNA"/>
</dbReference>
<proteinExistence type="predicted"/>
<feature type="site" description="Lowers pKa of active site Tyr" evidence="3">
    <location>
        <position position="73"/>
    </location>
</feature>
<dbReference type="SUPFAM" id="SSF51430">
    <property type="entry name" value="NAD(P)-linked oxidoreductase"/>
    <property type="match status" value="1"/>
</dbReference>
<evidence type="ECO:0000256" key="1">
    <source>
        <dbReference type="PIRSR" id="PIRSR000097-1"/>
    </source>
</evidence>
<keyword evidence="6" id="KW-1185">Reference proteome</keyword>
<dbReference type="InterPro" id="IPR023210">
    <property type="entry name" value="NADP_OxRdtase_dom"/>
</dbReference>
<dbReference type="InterPro" id="IPR018170">
    <property type="entry name" value="Aldo/ket_reductase_CS"/>
</dbReference>
<evidence type="ECO:0000256" key="3">
    <source>
        <dbReference type="PIRSR" id="PIRSR000097-3"/>
    </source>
</evidence>
<accession>A0A811L8Y4</accession>
<dbReference type="Gene3D" id="3.20.20.100">
    <property type="entry name" value="NADP-dependent oxidoreductase domain"/>
    <property type="match status" value="1"/>
</dbReference>
<evidence type="ECO:0000313" key="5">
    <source>
        <dbReference type="EMBL" id="CAD5223603.1"/>
    </source>
</evidence>
<comment type="caution">
    <text evidence="5">The sequence shown here is derived from an EMBL/GenBank/DDBJ whole genome shotgun (WGS) entry which is preliminary data.</text>
</comment>
<reference evidence="5" key="1">
    <citation type="submission" date="2020-09" db="EMBL/GenBank/DDBJ databases">
        <authorList>
            <person name="Kikuchi T."/>
        </authorList>
    </citation>
    <scope>NUCLEOTIDE SEQUENCE</scope>
    <source>
        <strain evidence="5">SH1</strain>
    </source>
</reference>
<evidence type="ECO:0000256" key="2">
    <source>
        <dbReference type="PIRSR" id="PIRSR000097-2"/>
    </source>
</evidence>
<sequence length="319" mass="36731">MHNGVKLPALGYGTWLSTDHEQLKKCLRHALDVGYRYIDTAYAYGNESVIGDVIKEYIDTGKLKREDLFVTTKLPQFATNPERSEVVIKASLEALKLDYVDLYLIHTPLSFKANKEVNGYEKDADGKFIPDLIDFNQTWKILEKYYKQGTFKAIGISNFNIQQIQDIYDHSEIKPMNLQVELHLLFPQIELVDYCKKMNITVTSYASLGSPGRNAGLSKFKVEGDCLNHPLTQELAKKYNKTPAQVLLRYVIQRGASVIPKSLNEKRIEENFNVFDFEISDEDQAKLKGLGENKRLLVFDFGFDHPNYPWKDELKNYKK</sequence>
<dbReference type="Pfam" id="PF00248">
    <property type="entry name" value="Aldo_ket_red"/>
    <property type="match status" value="1"/>
</dbReference>
<dbReference type="PRINTS" id="PR00069">
    <property type="entry name" value="ALDKETRDTASE"/>
</dbReference>
<evidence type="ECO:0000313" key="6">
    <source>
        <dbReference type="Proteomes" id="UP000614601"/>
    </source>
</evidence>
<name>A0A811L8Y4_9BILA</name>
<dbReference type="Proteomes" id="UP000783686">
    <property type="component" value="Unassembled WGS sequence"/>
</dbReference>
<gene>
    <name evidence="5" type="ORF">BOKJ2_LOCUS10373</name>
</gene>
<dbReference type="InterPro" id="IPR036812">
    <property type="entry name" value="NAD(P)_OxRdtase_dom_sf"/>
</dbReference>
<evidence type="ECO:0000259" key="4">
    <source>
        <dbReference type="Pfam" id="PF00248"/>
    </source>
</evidence>
<dbReference type="FunFam" id="3.20.20.100:FF:000029">
    <property type="entry name" value="Aldo-keto reductase"/>
    <property type="match status" value="1"/>
</dbReference>
<feature type="active site" description="Proton donor" evidence="1">
    <location>
        <position position="44"/>
    </location>
</feature>
<dbReference type="PANTHER" id="PTHR11732">
    <property type="entry name" value="ALDO/KETO REDUCTASE"/>
    <property type="match status" value="1"/>
</dbReference>
<dbReference type="EMBL" id="CAJFCW020000005">
    <property type="protein sequence ID" value="CAG9118296.1"/>
    <property type="molecule type" value="Genomic_DNA"/>
</dbReference>
<dbReference type="GO" id="GO:0016491">
    <property type="term" value="F:oxidoreductase activity"/>
    <property type="evidence" value="ECO:0007669"/>
    <property type="project" value="InterPro"/>
</dbReference>
<dbReference type="InterPro" id="IPR020471">
    <property type="entry name" value="AKR"/>
</dbReference>
<dbReference type="Proteomes" id="UP000614601">
    <property type="component" value="Unassembled WGS sequence"/>
</dbReference>
<dbReference type="PROSITE" id="PS00062">
    <property type="entry name" value="ALDOKETO_REDUCTASE_2"/>
    <property type="match status" value="1"/>
</dbReference>
<organism evidence="5 6">
    <name type="scientific">Bursaphelenchus okinawaensis</name>
    <dbReference type="NCBI Taxonomy" id="465554"/>
    <lineage>
        <taxon>Eukaryota</taxon>
        <taxon>Metazoa</taxon>
        <taxon>Ecdysozoa</taxon>
        <taxon>Nematoda</taxon>
        <taxon>Chromadorea</taxon>
        <taxon>Rhabditida</taxon>
        <taxon>Tylenchina</taxon>
        <taxon>Tylenchomorpha</taxon>
        <taxon>Aphelenchoidea</taxon>
        <taxon>Aphelenchoididae</taxon>
        <taxon>Bursaphelenchus</taxon>
    </lineage>
</organism>
<dbReference type="PIRSF" id="PIRSF000097">
    <property type="entry name" value="AKR"/>
    <property type="match status" value="1"/>
</dbReference>